<evidence type="ECO:0000313" key="3">
    <source>
        <dbReference type="EMBL" id="TDE54644.1"/>
    </source>
</evidence>
<proteinExistence type="predicted"/>
<dbReference type="PANTHER" id="PTHR30466">
    <property type="entry name" value="FLAVIN REDUCTASE"/>
    <property type="match status" value="1"/>
</dbReference>
<feature type="domain" description="Flavin reductase like" evidence="2">
    <location>
        <begin position="24"/>
        <end position="165"/>
    </location>
</feature>
<dbReference type="InterPro" id="IPR012349">
    <property type="entry name" value="Split_barrel_FMN-bd"/>
</dbReference>
<dbReference type="PANTHER" id="PTHR30466:SF1">
    <property type="entry name" value="FMN REDUCTASE (NADH) RUTF"/>
    <property type="match status" value="1"/>
</dbReference>
<dbReference type="SMART" id="SM00903">
    <property type="entry name" value="Flavin_Reduct"/>
    <property type="match status" value="1"/>
</dbReference>
<evidence type="ECO:0000256" key="1">
    <source>
        <dbReference type="ARBA" id="ARBA00023002"/>
    </source>
</evidence>
<evidence type="ECO:0000313" key="4">
    <source>
        <dbReference type="Proteomes" id="UP000295136"/>
    </source>
</evidence>
<organism evidence="3 4">
    <name type="scientific">Nonomuraea mesophila</name>
    <dbReference type="NCBI Taxonomy" id="2530382"/>
    <lineage>
        <taxon>Bacteria</taxon>
        <taxon>Bacillati</taxon>
        <taxon>Actinomycetota</taxon>
        <taxon>Actinomycetes</taxon>
        <taxon>Streptosporangiales</taxon>
        <taxon>Streptosporangiaceae</taxon>
        <taxon>Nonomuraea</taxon>
    </lineage>
</organism>
<comment type="caution">
    <text evidence="3">The sequence shown here is derived from an EMBL/GenBank/DDBJ whole genome shotgun (WGS) entry which is preliminary data.</text>
</comment>
<dbReference type="Pfam" id="PF01613">
    <property type="entry name" value="Flavin_Reduct"/>
    <property type="match status" value="1"/>
</dbReference>
<dbReference type="SUPFAM" id="SSF50475">
    <property type="entry name" value="FMN-binding split barrel"/>
    <property type="match status" value="1"/>
</dbReference>
<dbReference type="AlphaFoldDB" id="A0A4R5FPR0"/>
<dbReference type="InterPro" id="IPR002563">
    <property type="entry name" value="Flavin_Rdtase-like_dom"/>
</dbReference>
<keyword evidence="1" id="KW-0560">Oxidoreductase</keyword>
<sequence length="170" mass="17605">MTSALEMGAAGRGSCPSEAVKSAFSRLPSGVCVVTAKAGGALAGMTMTSITPLTLSPPRLALCFGDGSGTFAVIRSGARFAVNVLTSDQRETASTFAGTGREKFEDAELAEVEGCPVLAHAHAVFLCTLENHMRVGDHTIVVALVQVALGGNGEPLLRHNRRYGTFLAGR</sequence>
<dbReference type="GO" id="GO:0042602">
    <property type="term" value="F:riboflavin reductase (NADPH) activity"/>
    <property type="evidence" value="ECO:0007669"/>
    <property type="project" value="TreeGrafter"/>
</dbReference>
<dbReference type="RefSeq" id="WP_132630827.1">
    <property type="nucleotide sequence ID" value="NZ_SMLD01000031.1"/>
</dbReference>
<gene>
    <name evidence="3" type="ORF">E1295_14720</name>
</gene>
<dbReference type="GO" id="GO:0006208">
    <property type="term" value="P:pyrimidine nucleobase catabolic process"/>
    <property type="evidence" value="ECO:0007669"/>
    <property type="project" value="TreeGrafter"/>
</dbReference>
<dbReference type="Proteomes" id="UP000295136">
    <property type="component" value="Unassembled WGS sequence"/>
</dbReference>
<dbReference type="EMBL" id="SMLD01000031">
    <property type="protein sequence ID" value="TDE54644.1"/>
    <property type="molecule type" value="Genomic_DNA"/>
</dbReference>
<name>A0A4R5FPR0_9ACTN</name>
<dbReference type="Gene3D" id="2.30.110.10">
    <property type="entry name" value="Electron Transport, Fmn-binding Protein, Chain A"/>
    <property type="match status" value="1"/>
</dbReference>
<evidence type="ECO:0000259" key="2">
    <source>
        <dbReference type="SMART" id="SM00903"/>
    </source>
</evidence>
<dbReference type="InterPro" id="IPR050268">
    <property type="entry name" value="NADH-dep_flavin_reductase"/>
</dbReference>
<reference evidence="3 4" key="1">
    <citation type="submission" date="2019-03" db="EMBL/GenBank/DDBJ databases">
        <title>Draft genome sequences of novel Actinobacteria.</title>
        <authorList>
            <person name="Sahin N."/>
            <person name="Ay H."/>
            <person name="Saygin H."/>
        </authorList>
    </citation>
    <scope>NUCLEOTIDE SEQUENCE [LARGE SCALE GENOMIC DNA]</scope>
    <source>
        <strain evidence="3 4">6K102</strain>
    </source>
</reference>
<keyword evidence="4" id="KW-1185">Reference proteome</keyword>
<dbReference type="GO" id="GO:0010181">
    <property type="term" value="F:FMN binding"/>
    <property type="evidence" value="ECO:0007669"/>
    <property type="project" value="InterPro"/>
</dbReference>
<protein>
    <submittedName>
        <fullName evidence="3">Flavin reductase</fullName>
    </submittedName>
</protein>
<accession>A0A4R5FPR0</accession>